<evidence type="ECO:0000313" key="2">
    <source>
        <dbReference type="EMBL" id="MBD8001945.1"/>
    </source>
</evidence>
<keyword evidence="1" id="KW-0472">Membrane</keyword>
<feature type="transmembrane region" description="Helical" evidence="1">
    <location>
        <begin position="76"/>
        <end position="93"/>
    </location>
</feature>
<feature type="transmembrane region" description="Helical" evidence="1">
    <location>
        <begin position="20"/>
        <end position="39"/>
    </location>
</feature>
<comment type="caution">
    <text evidence="2">The sequence shown here is derived from an EMBL/GenBank/DDBJ whole genome shotgun (WGS) entry which is preliminary data.</text>
</comment>
<gene>
    <name evidence="2" type="ORF">H9626_06905</name>
</gene>
<feature type="transmembrane region" description="Helical" evidence="1">
    <location>
        <begin position="51"/>
        <end position="70"/>
    </location>
</feature>
<keyword evidence="1" id="KW-1133">Transmembrane helix</keyword>
<proteinExistence type="predicted"/>
<dbReference type="Proteomes" id="UP000616346">
    <property type="component" value="Unassembled WGS sequence"/>
</dbReference>
<sequence>MTGAVLLFAGLVVQFMKLDFAPYIYLVGSILFAYAQFVTSPETTNFAIRRLRRQQLLGAMLLIMTGVMMLLWHHNEWIICLTIAALLELYTAFRIPHEEAKEKGGK</sequence>
<accession>A0ABR8VAZ2</accession>
<name>A0ABR8VAZ2_9BACT</name>
<evidence type="ECO:0000256" key="1">
    <source>
        <dbReference type="SAM" id="Phobius"/>
    </source>
</evidence>
<protein>
    <submittedName>
        <fullName evidence="2">Uncharacterized protein</fullName>
    </submittedName>
</protein>
<reference evidence="2 3" key="1">
    <citation type="submission" date="2020-08" db="EMBL/GenBank/DDBJ databases">
        <title>A Genomic Blueprint of the Chicken Gut Microbiome.</title>
        <authorList>
            <person name="Gilroy R."/>
            <person name="Ravi A."/>
            <person name="Getino M."/>
            <person name="Pursley I."/>
            <person name="Horton D.L."/>
            <person name="Alikhan N.-F."/>
            <person name="Baker D."/>
            <person name="Gharbi K."/>
            <person name="Hall N."/>
            <person name="Watson M."/>
            <person name="Adriaenssens E.M."/>
            <person name="Foster-Nyarko E."/>
            <person name="Jarju S."/>
            <person name="Secka A."/>
            <person name="Antonio M."/>
            <person name="Oren A."/>
            <person name="Chaudhuri R."/>
            <person name="La Ragione R.M."/>
            <person name="Hildebrand F."/>
            <person name="Pallen M.J."/>
        </authorList>
    </citation>
    <scope>NUCLEOTIDE SEQUENCE [LARGE SCALE GENOMIC DNA]</scope>
    <source>
        <strain evidence="2 3">Sa1YUN3</strain>
    </source>
</reference>
<dbReference type="EMBL" id="JACSPQ010000005">
    <property type="protein sequence ID" value="MBD8001945.1"/>
    <property type="molecule type" value="Genomic_DNA"/>
</dbReference>
<evidence type="ECO:0000313" key="3">
    <source>
        <dbReference type="Proteomes" id="UP000616346"/>
    </source>
</evidence>
<keyword evidence="1" id="KW-0812">Transmembrane</keyword>
<organism evidence="2 3">
    <name type="scientific">Phocaeicola faecium</name>
    <dbReference type="NCBI Taxonomy" id="2762213"/>
    <lineage>
        <taxon>Bacteria</taxon>
        <taxon>Pseudomonadati</taxon>
        <taxon>Bacteroidota</taxon>
        <taxon>Bacteroidia</taxon>
        <taxon>Bacteroidales</taxon>
        <taxon>Bacteroidaceae</taxon>
        <taxon>Phocaeicola</taxon>
    </lineage>
</organism>
<keyword evidence="3" id="KW-1185">Reference proteome</keyword>